<dbReference type="GO" id="GO:0035673">
    <property type="term" value="F:oligopeptide transmembrane transporter activity"/>
    <property type="evidence" value="ECO:0007669"/>
    <property type="project" value="InterPro"/>
</dbReference>
<dbReference type="PANTHER" id="PTHR31645">
    <property type="entry name" value="OLIGOPEPTIDE TRANSPORTER YGL114W-RELATED"/>
    <property type="match status" value="1"/>
</dbReference>
<feature type="transmembrane region" description="Helical" evidence="7">
    <location>
        <begin position="187"/>
        <end position="208"/>
    </location>
</feature>
<evidence type="ECO:0000256" key="5">
    <source>
        <dbReference type="ARBA" id="ARBA00022989"/>
    </source>
</evidence>
<keyword evidence="9" id="KW-1185">Reference proteome</keyword>
<dbReference type="PANTHER" id="PTHR31645:SF3">
    <property type="entry name" value="OLIGOPEPTIDE TRANSPORTER"/>
    <property type="match status" value="1"/>
</dbReference>
<feature type="transmembrane region" description="Helical" evidence="7">
    <location>
        <begin position="677"/>
        <end position="701"/>
    </location>
</feature>
<gene>
    <name evidence="8" type="ORF">CBYS24578_00016072</name>
</gene>
<sequence length="756" mass="80847">MSQPSSSALGHTDSKVKSEALKLDPHELESIGDADQTIISEGSPNHQVVSFNTEGASTIEQDPYVPFPIDPEVVAIEDENNILRIRSILLGMILGGVVNAANLYLGLKTGLTFVASLFGSLLGFAVLKTLSKVVPENFPILGGPFGPKENAIVQTSATAAGGLSNIFVSAVPAMYQMGLLKDPKADYPRIAVVTLGVAYVGFFFATPLRKIFIVQMARQMGLIFPTSTATATTIQSLHIATGGQQSARGKIRVLLYSFLGAFILRVVSNFAPGILWDWHVFTWIYIWGNYNNLAIWAESWGWYIQWTPAVMGTGMMVGMNTALSIFAGSLLSWGVIGPILTRTGSASGLAIGGDSEEWKPLMTFASMNLKDPVGNPSPRYWLLWPGVLLMVAVSVVEVLCQHQIFRHSASIVVRAVGAAAYAVFKKLGRTPPRALERFARNDSSEANEFDHHTHEIKPWMWIVGLFASIVVTCASARAQWGMPIGMTIISIIIAVLFTLLAILSTGMTDMTPLTAVSKSSQLVLGGVTRNGHYDKASAETLNSIGGLVAAGVANQATDLTADFRIGFLLRTPPRAQWIAQGIGSLAAIFLAPAIFLLFAQAYPCILDVSSDSCAYSAPSATAWRAATIAATSPTLPIPRSSGIFAICLAVVGSLTTVVKYFFLVGPRQKYRNYLPNWMGFGVMMVVPQPCIGLAVLIGAIVSKAWEKFRPRSHNDYLFAVIAGMISGEGVGGIFNAILAIAGVSVETTVGCPAGMC</sequence>
<comment type="subcellular location">
    <subcellularLocation>
        <location evidence="1">Membrane</location>
        <topology evidence="1">Multi-pass membrane protein</topology>
    </subcellularLocation>
</comment>
<keyword evidence="6 7" id="KW-0472">Membrane</keyword>
<feature type="transmembrane region" description="Helical" evidence="7">
    <location>
        <begin position="316"/>
        <end position="336"/>
    </location>
</feature>
<protein>
    <recommendedName>
        <fullName evidence="10">Oligopeptide transporter</fullName>
    </recommendedName>
</protein>
<organism evidence="8 9">
    <name type="scientific">Clonostachys byssicola</name>
    <dbReference type="NCBI Taxonomy" id="160290"/>
    <lineage>
        <taxon>Eukaryota</taxon>
        <taxon>Fungi</taxon>
        <taxon>Dikarya</taxon>
        <taxon>Ascomycota</taxon>
        <taxon>Pezizomycotina</taxon>
        <taxon>Sordariomycetes</taxon>
        <taxon>Hypocreomycetidae</taxon>
        <taxon>Hypocreales</taxon>
        <taxon>Bionectriaceae</taxon>
        <taxon>Clonostachys</taxon>
    </lineage>
</organism>
<feature type="transmembrane region" description="Helical" evidence="7">
    <location>
        <begin position="643"/>
        <end position="665"/>
    </location>
</feature>
<reference evidence="8" key="1">
    <citation type="submission" date="2021-10" db="EMBL/GenBank/DDBJ databases">
        <authorList>
            <person name="Piombo E."/>
        </authorList>
    </citation>
    <scope>NUCLEOTIDE SEQUENCE</scope>
</reference>
<feature type="transmembrane region" description="Helical" evidence="7">
    <location>
        <begin position="88"/>
        <end position="105"/>
    </location>
</feature>
<keyword evidence="3" id="KW-0813">Transport</keyword>
<feature type="transmembrane region" description="Helical" evidence="7">
    <location>
        <begin position="151"/>
        <end position="175"/>
    </location>
</feature>
<keyword evidence="5 7" id="KW-1133">Transmembrane helix</keyword>
<feature type="transmembrane region" description="Helical" evidence="7">
    <location>
        <begin position="484"/>
        <end position="503"/>
    </location>
</feature>
<feature type="transmembrane region" description="Helical" evidence="7">
    <location>
        <begin position="253"/>
        <end position="276"/>
    </location>
</feature>
<keyword evidence="4 7" id="KW-0812">Transmembrane</keyword>
<evidence type="ECO:0000256" key="7">
    <source>
        <dbReference type="SAM" id="Phobius"/>
    </source>
</evidence>
<accession>A0A9N9XZK8</accession>
<comment type="caution">
    <text evidence="8">The sequence shown here is derived from an EMBL/GenBank/DDBJ whole genome shotgun (WGS) entry which is preliminary data.</text>
</comment>
<evidence type="ECO:0000256" key="4">
    <source>
        <dbReference type="ARBA" id="ARBA00022692"/>
    </source>
</evidence>
<feature type="transmembrane region" description="Helical" evidence="7">
    <location>
        <begin position="459"/>
        <end position="478"/>
    </location>
</feature>
<dbReference type="InterPro" id="IPR004813">
    <property type="entry name" value="OPT"/>
</dbReference>
<comment type="similarity">
    <text evidence="2">Belongs to the oligopeptide OPT transporter family.</text>
</comment>
<dbReference type="OrthoDB" id="77405at2759"/>
<evidence type="ECO:0008006" key="10">
    <source>
        <dbReference type="Google" id="ProtNLM"/>
    </source>
</evidence>
<feature type="transmembrane region" description="Helical" evidence="7">
    <location>
        <begin position="282"/>
        <end position="304"/>
    </location>
</feature>
<name>A0A9N9XZK8_9HYPO</name>
<feature type="transmembrane region" description="Helical" evidence="7">
    <location>
        <begin position="577"/>
        <end position="602"/>
    </location>
</feature>
<dbReference type="Proteomes" id="UP000754883">
    <property type="component" value="Unassembled WGS sequence"/>
</dbReference>
<evidence type="ECO:0000256" key="6">
    <source>
        <dbReference type="ARBA" id="ARBA00023136"/>
    </source>
</evidence>
<evidence type="ECO:0000256" key="3">
    <source>
        <dbReference type="ARBA" id="ARBA00022448"/>
    </source>
</evidence>
<dbReference type="InterPro" id="IPR045035">
    <property type="entry name" value="YSL-like"/>
</dbReference>
<dbReference type="AlphaFoldDB" id="A0A9N9XZK8"/>
<evidence type="ECO:0000256" key="1">
    <source>
        <dbReference type="ARBA" id="ARBA00004141"/>
    </source>
</evidence>
<feature type="transmembrane region" description="Helical" evidence="7">
    <location>
        <begin position="381"/>
        <end position="400"/>
    </location>
</feature>
<dbReference type="Pfam" id="PF03169">
    <property type="entry name" value="OPT"/>
    <property type="match status" value="1"/>
</dbReference>
<proteinExistence type="inferred from homology"/>
<feature type="transmembrane region" description="Helical" evidence="7">
    <location>
        <begin position="716"/>
        <end position="738"/>
    </location>
</feature>
<dbReference type="EMBL" id="CABFNO020001296">
    <property type="protein sequence ID" value="CAG9977211.1"/>
    <property type="molecule type" value="Genomic_DNA"/>
</dbReference>
<dbReference type="GO" id="GO:0000329">
    <property type="term" value="C:fungal-type vacuole membrane"/>
    <property type="evidence" value="ECO:0007669"/>
    <property type="project" value="TreeGrafter"/>
</dbReference>
<evidence type="ECO:0000256" key="2">
    <source>
        <dbReference type="ARBA" id="ARBA00008807"/>
    </source>
</evidence>
<evidence type="ECO:0000313" key="8">
    <source>
        <dbReference type="EMBL" id="CAG9977211.1"/>
    </source>
</evidence>
<evidence type="ECO:0000313" key="9">
    <source>
        <dbReference type="Proteomes" id="UP000754883"/>
    </source>
</evidence>
<feature type="transmembrane region" description="Helical" evidence="7">
    <location>
        <begin position="111"/>
        <end position="130"/>
    </location>
</feature>